<evidence type="ECO:0000313" key="2">
    <source>
        <dbReference type="Proteomes" id="UP001472677"/>
    </source>
</evidence>
<dbReference type="EMBL" id="JBBPBM010000045">
    <property type="protein sequence ID" value="KAK8522623.1"/>
    <property type="molecule type" value="Genomic_DNA"/>
</dbReference>
<organism evidence="1 2">
    <name type="scientific">Hibiscus sabdariffa</name>
    <name type="common">roselle</name>
    <dbReference type="NCBI Taxonomy" id="183260"/>
    <lineage>
        <taxon>Eukaryota</taxon>
        <taxon>Viridiplantae</taxon>
        <taxon>Streptophyta</taxon>
        <taxon>Embryophyta</taxon>
        <taxon>Tracheophyta</taxon>
        <taxon>Spermatophyta</taxon>
        <taxon>Magnoliopsida</taxon>
        <taxon>eudicotyledons</taxon>
        <taxon>Gunneridae</taxon>
        <taxon>Pentapetalae</taxon>
        <taxon>rosids</taxon>
        <taxon>malvids</taxon>
        <taxon>Malvales</taxon>
        <taxon>Malvaceae</taxon>
        <taxon>Malvoideae</taxon>
        <taxon>Hibiscus</taxon>
    </lineage>
</organism>
<keyword evidence="2" id="KW-1185">Reference proteome</keyword>
<name>A0ABR2CS79_9ROSI</name>
<comment type="caution">
    <text evidence="1">The sequence shown here is derived from an EMBL/GenBank/DDBJ whole genome shotgun (WGS) entry which is preliminary data.</text>
</comment>
<proteinExistence type="predicted"/>
<evidence type="ECO:0000313" key="1">
    <source>
        <dbReference type="EMBL" id="KAK8522623.1"/>
    </source>
</evidence>
<protein>
    <recommendedName>
        <fullName evidence="3">RNase H type-1 domain-containing protein</fullName>
    </recommendedName>
</protein>
<sequence>MRIIFWCKAKWPWVSVSSSEVLFCPLSLHSLKVNRNMLNPSSWVKPSAESLKFNVDGAVVGGFGRAGIGGILRNSENESLILFSRSTGSTDATSAELNAI</sequence>
<dbReference type="Proteomes" id="UP001472677">
    <property type="component" value="Unassembled WGS sequence"/>
</dbReference>
<accession>A0ABR2CS79</accession>
<evidence type="ECO:0008006" key="3">
    <source>
        <dbReference type="Google" id="ProtNLM"/>
    </source>
</evidence>
<gene>
    <name evidence="1" type="ORF">V6N12_056324</name>
</gene>
<reference evidence="1 2" key="1">
    <citation type="journal article" date="2024" name="G3 (Bethesda)">
        <title>Genome assembly of Hibiscus sabdariffa L. provides insights into metabolisms of medicinal natural products.</title>
        <authorList>
            <person name="Kim T."/>
        </authorList>
    </citation>
    <scope>NUCLEOTIDE SEQUENCE [LARGE SCALE GENOMIC DNA]</scope>
    <source>
        <strain evidence="1">TK-2024</strain>
        <tissue evidence="1">Old leaves</tissue>
    </source>
</reference>